<dbReference type="AlphaFoldDB" id="A0A9Q0L5A5"/>
<keyword evidence="2" id="KW-1185">Reference proteome</keyword>
<dbReference type="Proteomes" id="UP001141806">
    <property type="component" value="Unassembled WGS sequence"/>
</dbReference>
<evidence type="ECO:0000313" key="1">
    <source>
        <dbReference type="EMBL" id="KAJ4982415.1"/>
    </source>
</evidence>
<evidence type="ECO:0000313" key="2">
    <source>
        <dbReference type="Proteomes" id="UP001141806"/>
    </source>
</evidence>
<name>A0A9Q0L5A5_9MAGN</name>
<sequence length="143" mass="16246">MNFKWVPSYGGVDLSECVKLSPEMKISLLYGAMNAPPSEKLVRLGDENSKANSTTPLRAKVIIVGDGNLRSNFNENIDTYTWKITPIQGFNFMVAKKLFWFVKMCGEILAVKDLWWVPQVFVQWSYNEVNFSSFLAIVPLVES</sequence>
<protein>
    <submittedName>
        <fullName evidence="1">Uncharacterized protein</fullName>
    </submittedName>
</protein>
<comment type="caution">
    <text evidence="1">The sequence shown here is derived from an EMBL/GenBank/DDBJ whole genome shotgun (WGS) entry which is preliminary data.</text>
</comment>
<gene>
    <name evidence="1" type="ORF">NE237_033252</name>
</gene>
<dbReference type="EMBL" id="JAMYWD010000001">
    <property type="protein sequence ID" value="KAJ4982415.1"/>
    <property type="molecule type" value="Genomic_DNA"/>
</dbReference>
<proteinExistence type="predicted"/>
<organism evidence="1 2">
    <name type="scientific">Protea cynaroides</name>
    <dbReference type="NCBI Taxonomy" id="273540"/>
    <lineage>
        <taxon>Eukaryota</taxon>
        <taxon>Viridiplantae</taxon>
        <taxon>Streptophyta</taxon>
        <taxon>Embryophyta</taxon>
        <taxon>Tracheophyta</taxon>
        <taxon>Spermatophyta</taxon>
        <taxon>Magnoliopsida</taxon>
        <taxon>Proteales</taxon>
        <taxon>Proteaceae</taxon>
        <taxon>Protea</taxon>
    </lineage>
</organism>
<reference evidence="1" key="1">
    <citation type="journal article" date="2023" name="Plant J.">
        <title>The genome of the king protea, Protea cynaroides.</title>
        <authorList>
            <person name="Chang J."/>
            <person name="Duong T.A."/>
            <person name="Schoeman C."/>
            <person name="Ma X."/>
            <person name="Roodt D."/>
            <person name="Barker N."/>
            <person name="Li Z."/>
            <person name="Van de Peer Y."/>
            <person name="Mizrachi E."/>
        </authorList>
    </citation>
    <scope>NUCLEOTIDE SEQUENCE</scope>
    <source>
        <tissue evidence="1">Young leaves</tissue>
    </source>
</reference>
<accession>A0A9Q0L5A5</accession>